<keyword evidence="3" id="KW-1185">Reference proteome</keyword>
<keyword evidence="1" id="KW-0812">Transmembrane</keyword>
<protein>
    <submittedName>
        <fullName evidence="2">Uncharacterized protein</fullName>
    </submittedName>
</protein>
<keyword evidence="1" id="KW-1133">Transmembrane helix</keyword>
<evidence type="ECO:0000313" key="2">
    <source>
        <dbReference type="EMBL" id="RDZ27733.1"/>
    </source>
</evidence>
<sequence>MAAAINPFLLAGGILSALAALAHLGCIAFGPSWYRFFGAGERMARMAEAGQWQAGAITLAVTAVLALWSLYALSGAGMLPRLPLLRLALCAVAGVYLLRGLAFVPLMARIPGNSLTFWLVSSGICLTIGAIHAIGLRQEWARL</sequence>
<accession>A0A371K1C9</accession>
<evidence type="ECO:0000256" key="1">
    <source>
        <dbReference type="SAM" id="Phobius"/>
    </source>
</evidence>
<organism evidence="2 3">
    <name type="scientific">Lysobacter silvisoli</name>
    <dbReference type="NCBI Taxonomy" id="2293254"/>
    <lineage>
        <taxon>Bacteria</taxon>
        <taxon>Pseudomonadati</taxon>
        <taxon>Pseudomonadota</taxon>
        <taxon>Gammaproteobacteria</taxon>
        <taxon>Lysobacterales</taxon>
        <taxon>Lysobacteraceae</taxon>
        <taxon>Lysobacter</taxon>
    </lineage>
</organism>
<keyword evidence="1" id="KW-0472">Membrane</keyword>
<feature type="transmembrane region" description="Helical" evidence="1">
    <location>
        <begin position="115"/>
        <end position="136"/>
    </location>
</feature>
<dbReference type="Proteomes" id="UP000264492">
    <property type="component" value="Unassembled WGS sequence"/>
</dbReference>
<reference evidence="2 3" key="1">
    <citation type="submission" date="2018-08" db="EMBL/GenBank/DDBJ databases">
        <title>Lysobacter sp. zong2l5, whole genome shotgun sequence.</title>
        <authorList>
            <person name="Zhang X."/>
            <person name="Feng G."/>
            <person name="Zhu H."/>
        </authorList>
    </citation>
    <scope>NUCLEOTIDE SEQUENCE [LARGE SCALE GENOMIC DNA]</scope>
    <source>
        <strain evidence="3">zong2l5</strain>
    </source>
</reference>
<feature type="transmembrane region" description="Helical" evidence="1">
    <location>
        <begin position="84"/>
        <end position="103"/>
    </location>
</feature>
<dbReference type="AlphaFoldDB" id="A0A371K1C9"/>
<gene>
    <name evidence="2" type="ORF">DX914_00705</name>
</gene>
<dbReference type="OrthoDB" id="5457135at2"/>
<feature type="transmembrane region" description="Helical" evidence="1">
    <location>
        <begin position="52"/>
        <end position="72"/>
    </location>
</feature>
<dbReference type="EMBL" id="QTSU01000001">
    <property type="protein sequence ID" value="RDZ27733.1"/>
    <property type="molecule type" value="Genomic_DNA"/>
</dbReference>
<proteinExistence type="predicted"/>
<comment type="caution">
    <text evidence="2">The sequence shown here is derived from an EMBL/GenBank/DDBJ whole genome shotgun (WGS) entry which is preliminary data.</text>
</comment>
<evidence type="ECO:0000313" key="3">
    <source>
        <dbReference type="Proteomes" id="UP000264492"/>
    </source>
</evidence>
<dbReference type="RefSeq" id="WP_115857177.1">
    <property type="nucleotide sequence ID" value="NZ_QTSU01000001.1"/>
</dbReference>
<name>A0A371K1C9_9GAMM</name>